<dbReference type="InterPro" id="IPR011006">
    <property type="entry name" value="CheY-like_superfamily"/>
</dbReference>
<dbReference type="AlphaFoldDB" id="A0A517ZKI2"/>
<evidence type="ECO:0000256" key="1">
    <source>
        <dbReference type="ARBA" id="ARBA00022553"/>
    </source>
</evidence>
<dbReference type="Proteomes" id="UP000319383">
    <property type="component" value="Chromosome"/>
</dbReference>
<dbReference type="Gene3D" id="3.40.50.2300">
    <property type="match status" value="2"/>
</dbReference>
<keyword evidence="1 2" id="KW-0597">Phosphoprotein</keyword>
<dbReference type="PROSITE" id="PS50110">
    <property type="entry name" value="RESPONSE_REGULATORY"/>
    <property type="match status" value="2"/>
</dbReference>
<accession>A0A517ZKI2</accession>
<evidence type="ECO:0000259" key="3">
    <source>
        <dbReference type="PROSITE" id="PS50110"/>
    </source>
</evidence>
<feature type="modified residue" description="4-aspartylphosphate" evidence="2">
    <location>
        <position position="250"/>
    </location>
</feature>
<reference evidence="4 5" key="1">
    <citation type="submission" date="2019-02" db="EMBL/GenBank/DDBJ databases">
        <title>Deep-cultivation of Planctomycetes and their phenomic and genomic characterization uncovers novel biology.</title>
        <authorList>
            <person name="Wiegand S."/>
            <person name="Jogler M."/>
            <person name="Boedeker C."/>
            <person name="Pinto D."/>
            <person name="Vollmers J."/>
            <person name="Rivas-Marin E."/>
            <person name="Kohn T."/>
            <person name="Peeters S.H."/>
            <person name="Heuer A."/>
            <person name="Rast P."/>
            <person name="Oberbeckmann S."/>
            <person name="Bunk B."/>
            <person name="Jeske O."/>
            <person name="Meyerdierks A."/>
            <person name="Storesund J.E."/>
            <person name="Kallscheuer N."/>
            <person name="Luecker S."/>
            <person name="Lage O.M."/>
            <person name="Pohl T."/>
            <person name="Merkel B.J."/>
            <person name="Hornburger P."/>
            <person name="Mueller R.-W."/>
            <person name="Bruemmer F."/>
            <person name="Labrenz M."/>
            <person name="Spormann A.M."/>
            <person name="Op den Camp H."/>
            <person name="Overmann J."/>
            <person name="Amann R."/>
            <person name="Jetten M.S.M."/>
            <person name="Mascher T."/>
            <person name="Medema M.H."/>
            <person name="Devos D.P."/>
            <person name="Kaster A.-K."/>
            <person name="Ovreas L."/>
            <person name="Rohde M."/>
            <person name="Galperin M.Y."/>
            <person name="Jogler C."/>
        </authorList>
    </citation>
    <scope>NUCLEOTIDE SEQUENCE [LARGE SCALE GENOMIC DNA]</scope>
    <source>
        <strain evidence="4 5">Mal52</strain>
    </source>
</reference>
<organism evidence="4 5">
    <name type="scientific">Symmachiella dynata</name>
    <dbReference type="NCBI Taxonomy" id="2527995"/>
    <lineage>
        <taxon>Bacteria</taxon>
        <taxon>Pseudomonadati</taxon>
        <taxon>Planctomycetota</taxon>
        <taxon>Planctomycetia</taxon>
        <taxon>Planctomycetales</taxon>
        <taxon>Planctomycetaceae</taxon>
        <taxon>Symmachiella</taxon>
    </lineage>
</organism>
<proteinExistence type="predicted"/>
<dbReference type="SMART" id="SM00448">
    <property type="entry name" value="REC"/>
    <property type="match status" value="2"/>
</dbReference>
<evidence type="ECO:0000256" key="2">
    <source>
        <dbReference type="PROSITE-ProRule" id="PRU00169"/>
    </source>
</evidence>
<dbReference type="RefSeq" id="WP_145374974.1">
    <property type="nucleotide sequence ID" value="NZ_CP036276.1"/>
</dbReference>
<keyword evidence="5" id="KW-1185">Reference proteome</keyword>
<feature type="domain" description="Response regulatory" evidence="3">
    <location>
        <begin position="201"/>
        <end position="317"/>
    </location>
</feature>
<name>A0A517ZKI2_9PLAN</name>
<dbReference type="KEGG" id="sdyn:Mal52_14620"/>
<dbReference type="InterPro" id="IPR001789">
    <property type="entry name" value="Sig_transdc_resp-reg_receiver"/>
</dbReference>
<dbReference type="SUPFAM" id="SSF52172">
    <property type="entry name" value="CheY-like"/>
    <property type="match status" value="2"/>
</dbReference>
<feature type="domain" description="Response regulatory" evidence="3">
    <location>
        <begin position="5"/>
        <end position="120"/>
    </location>
</feature>
<gene>
    <name evidence="4" type="primary">mtrA</name>
    <name evidence="4" type="ORF">Mal52_14620</name>
</gene>
<feature type="modified residue" description="4-aspartylphosphate" evidence="2">
    <location>
        <position position="54"/>
    </location>
</feature>
<keyword evidence="4" id="KW-0238">DNA-binding</keyword>
<dbReference type="CDD" id="cd00156">
    <property type="entry name" value="REC"/>
    <property type="match status" value="1"/>
</dbReference>
<dbReference type="PANTHER" id="PTHR44591">
    <property type="entry name" value="STRESS RESPONSE REGULATOR PROTEIN 1"/>
    <property type="match status" value="1"/>
</dbReference>
<dbReference type="PANTHER" id="PTHR44591:SF23">
    <property type="entry name" value="CHEY SUBFAMILY"/>
    <property type="match status" value="1"/>
</dbReference>
<evidence type="ECO:0000313" key="4">
    <source>
        <dbReference type="EMBL" id="QDU42991.1"/>
    </source>
</evidence>
<dbReference type="GO" id="GO:0003677">
    <property type="term" value="F:DNA binding"/>
    <property type="evidence" value="ECO:0007669"/>
    <property type="project" value="UniProtKB-KW"/>
</dbReference>
<dbReference type="EMBL" id="CP036276">
    <property type="protein sequence ID" value="QDU42991.1"/>
    <property type="molecule type" value="Genomic_DNA"/>
</dbReference>
<evidence type="ECO:0000313" key="5">
    <source>
        <dbReference type="Proteomes" id="UP000319383"/>
    </source>
</evidence>
<dbReference type="Pfam" id="PF00072">
    <property type="entry name" value="Response_reg"/>
    <property type="match status" value="2"/>
</dbReference>
<sequence length="322" mass="35578">MQKRQILIADDDADLVALLSLRSQKCGLRVVTASDAVSALKSIREVRPDVVILDVNMPGGNGLTVRDVMLQNEQLQSIPVIVLTGASDEETIRRCHNTCSYYVAKCPDVWTRIKPILDDIFEHEAPHDKLSVDDNINAAPESAYEDSDQKVLFDWLFDLMDGAAPAVAGVVGMDSAVSAEGDAATEVISDFSAPTSSEAPWVLCIDDDAELTLGIEMRLREHGVEVLRTFTGMDGYRSAFIGNPRVIILDYEMPQGNGDYVLRRIKETAATRDIPVVVLTGRKGHDVERKMYNLGADAFLTKPCSWETLWSILQQHIEMVEV</sequence>
<protein>
    <submittedName>
        <fullName evidence="4">DNA-binding response regulator MtrA</fullName>
    </submittedName>
</protein>
<dbReference type="GO" id="GO:0000160">
    <property type="term" value="P:phosphorelay signal transduction system"/>
    <property type="evidence" value="ECO:0007669"/>
    <property type="project" value="InterPro"/>
</dbReference>
<dbReference type="InterPro" id="IPR050595">
    <property type="entry name" value="Bact_response_regulator"/>
</dbReference>